<dbReference type="GO" id="GO:0016787">
    <property type="term" value="F:hydrolase activity"/>
    <property type="evidence" value="ECO:0007669"/>
    <property type="project" value="UniProtKB-KW"/>
</dbReference>
<dbReference type="NCBIfam" id="TIGR00010">
    <property type="entry name" value="YchF/TatD family DNA exonuclease"/>
    <property type="match status" value="1"/>
</dbReference>
<keyword evidence="1" id="KW-0479">Metal-binding</keyword>
<gene>
    <name evidence="2" type="ORF">ACFFIP_16730</name>
</gene>
<sequence length="258" mass="29542">MNYIDTHVHIYSPKYNEDRDEVIRRTLENGVNKLYMPNIDVASIDAMLEAELRYPGVCIPMMGLHPCDVKKDFEKELYVMEDWIGKREFAGIGETGLDLYWDKTFFEQQKEALRIQIRWAKEKKWPIILHCRESMDETIAIIKEEKTEDLKGIFHCFSGSLDQAKEIIELGFLLGIGGVSTYKNGGLDKVLPEIGLDHLVLETDGPYLAPVPHRGKRNSPEYIPIIAERVGDLTASTVDQVSKVTTENSNQVFHHFQS</sequence>
<dbReference type="Proteomes" id="UP001589797">
    <property type="component" value="Unassembled WGS sequence"/>
</dbReference>
<dbReference type="PIRSF" id="PIRSF005902">
    <property type="entry name" value="DNase_TatD"/>
    <property type="match status" value="1"/>
</dbReference>
<comment type="caution">
    <text evidence="2">The sequence shown here is derived from an EMBL/GenBank/DDBJ whole genome shotgun (WGS) entry which is preliminary data.</text>
</comment>
<organism evidence="2 3">
    <name type="scientific">Fontibacter flavus</name>
    <dbReference type="NCBI Taxonomy" id="654838"/>
    <lineage>
        <taxon>Bacteria</taxon>
        <taxon>Pseudomonadati</taxon>
        <taxon>Bacteroidota</taxon>
        <taxon>Cytophagia</taxon>
        <taxon>Cytophagales</taxon>
        <taxon>Cyclobacteriaceae</taxon>
        <taxon>Fontibacter</taxon>
    </lineage>
</organism>
<dbReference type="SUPFAM" id="SSF51556">
    <property type="entry name" value="Metallo-dependent hydrolases"/>
    <property type="match status" value="1"/>
</dbReference>
<dbReference type="PANTHER" id="PTHR46124">
    <property type="entry name" value="D-AMINOACYL-TRNA DEACYLASE"/>
    <property type="match status" value="1"/>
</dbReference>
<dbReference type="EMBL" id="JBHLWI010000049">
    <property type="protein sequence ID" value="MFC0264335.1"/>
    <property type="molecule type" value="Genomic_DNA"/>
</dbReference>
<dbReference type="InterPro" id="IPR015991">
    <property type="entry name" value="TatD/YcfH-like"/>
</dbReference>
<evidence type="ECO:0000256" key="1">
    <source>
        <dbReference type="ARBA" id="ARBA00022723"/>
    </source>
</evidence>
<accession>A0ABV6FWQ6</accession>
<dbReference type="InterPro" id="IPR032466">
    <property type="entry name" value="Metal_Hydrolase"/>
</dbReference>
<dbReference type="Pfam" id="PF01026">
    <property type="entry name" value="TatD_DNase"/>
    <property type="match status" value="1"/>
</dbReference>
<dbReference type="EC" id="3.1.-.-" evidence="2"/>
<dbReference type="InterPro" id="IPR001130">
    <property type="entry name" value="TatD-like"/>
</dbReference>
<protein>
    <submittedName>
        <fullName evidence="2">TatD family hydrolase</fullName>
        <ecNumber evidence="2">3.1.-.-</ecNumber>
    </submittedName>
</protein>
<dbReference type="Gene3D" id="3.20.20.140">
    <property type="entry name" value="Metal-dependent hydrolases"/>
    <property type="match status" value="1"/>
</dbReference>
<proteinExistence type="predicted"/>
<dbReference type="CDD" id="cd01310">
    <property type="entry name" value="TatD_DNAse"/>
    <property type="match status" value="1"/>
</dbReference>
<reference evidence="2 3" key="1">
    <citation type="submission" date="2024-09" db="EMBL/GenBank/DDBJ databases">
        <authorList>
            <person name="Sun Q."/>
            <person name="Mori K."/>
        </authorList>
    </citation>
    <scope>NUCLEOTIDE SEQUENCE [LARGE SCALE GENOMIC DNA]</scope>
    <source>
        <strain evidence="2 3">CCM 7650</strain>
    </source>
</reference>
<evidence type="ECO:0000313" key="3">
    <source>
        <dbReference type="Proteomes" id="UP001589797"/>
    </source>
</evidence>
<keyword evidence="3" id="KW-1185">Reference proteome</keyword>
<dbReference type="RefSeq" id="WP_382388870.1">
    <property type="nucleotide sequence ID" value="NZ_JBHLWI010000049.1"/>
</dbReference>
<keyword evidence="2" id="KW-0378">Hydrolase</keyword>
<evidence type="ECO:0000313" key="2">
    <source>
        <dbReference type="EMBL" id="MFC0264335.1"/>
    </source>
</evidence>
<name>A0ABV6FWQ6_9BACT</name>
<dbReference type="PANTHER" id="PTHR46124:SF4">
    <property type="entry name" value="HYDROLASE TATD"/>
    <property type="match status" value="1"/>
</dbReference>